<organism evidence="2 3">
    <name type="scientific">Terracoccus luteus</name>
    <dbReference type="NCBI Taxonomy" id="53356"/>
    <lineage>
        <taxon>Bacteria</taxon>
        <taxon>Bacillati</taxon>
        <taxon>Actinomycetota</taxon>
        <taxon>Actinomycetes</taxon>
        <taxon>Micrococcales</taxon>
        <taxon>Intrasporangiaceae</taxon>
        <taxon>Terracoccus</taxon>
    </lineage>
</organism>
<sequence>MAAPVELDGLDGLDGLVEPDGLDGASVVDVALRVGTAVAGEEPAGPVGTADAPGAVGVDPPEHAPRAARAATARAVTRGRGDGVQWWVTRRP</sequence>
<reference evidence="2 3" key="1">
    <citation type="submission" date="2018-10" db="EMBL/GenBank/DDBJ databases">
        <title>Sequencing the genomes of 1000 actinobacteria strains.</title>
        <authorList>
            <person name="Klenk H.-P."/>
        </authorList>
    </citation>
    <scope>NUCLEOTIDE SEQUENCE [LARGE SCALE GENOMIC DNA]</scope>
    <source>
        <strain evidence="2 3">DSM 44267</strain>
    </source>
</reference>
<dbReference type="Proteomes" id="UP000278440">
    <property type="component" value="Unassembled WGS sequence"/>
</dbReference>
<keyword evidence="3" id="KW-1185">Reference proteome</keyword>
<protein>
    <submittedName>
        <fullName evidence="2">Uncharacterized protein</fullName>
    </submittedName>
</protein>
<dbReference type="AlphaFoldDB" id="A0A495XVS8"/>
<feature type="region of interest" description="Disordered" evidence="1">
    <location>
        <begin position="73"/>
        <end position="92"/>
    </location>
</feature>
<gene>
    <name evidence="2" type="ORF">DFJ68_1811</name>
</gene>
<evidence type="ECO:0000313" key="2">
    <source>
        <dbReference type="EMBL" id="RKT78367.1"/>
    </source>
</evidence>
<proteinExistence type="predicted"/>
<evidence type="ECO:0000313" key="3">
    <source>
        <dbReference type="Proteomes" id="UP000278440"/>
    </source>
</evidence>
<accession>A0A495XVS8</accession>
<comment type="caution">
    <text evidence="2">The sequence shown here is derived from an EMBL/GenBank/DDBJ whole genome shotgun (WGS) entry which is preliminary data.</text>
</comment>
<dbReference type="EMBL" id="RBXT01000001">
    <property type="protein sequence ID" value="RKT78367.1"/>
    <property type="molecule type" value="Genomic_DNA"/>
</dbReference>
<name>A0A495XVS8_9MICO</name>
<feature type="region of interest" description="Disordered" evidence="1">
    <location>
        <begin position="41"/>
        <end position="64"/>
    </location>
</feature>
<evidence type="ECO:0000256" key="1">
    <source>
        <dbReference type="SAM" id="MobiDB-lite"/>
    </source>
</evidence>